<evidence type="ECO:0000256" key="5">
    <source>
        <dbReference type="ARBA" id="ARBA00022927"/>
    </source>
</evidence>
<dbReference type="Pfam" id="PF18617">
    <property type="entry name" value="Nup214_FG"/>
    <property type="match status" value="1"/>
</dbReference>
<dbReference type="GO" id="GO:0006406">
    <property type="term" value="P:mRNA export from nucleus"/>
    <property type="evidence" value="ECO:0007669"/>
    <property type="project" value="UniProtKB-ARBA"/>
</dbReference>
<evidence type="ECO:0000256" key="14">
    <source>
        <dbReference type="SAM" id="MobiDB-lite"/>
    </source>
</evidence>
<reference evidence="17" key="3">
    <citation type="submission" date="2025-09" db="UniProtKB">
        <authorList>
            <consortium name="Ensembl"/>
        </authorList>
    </citation>
    <scope>IDENTIFICATION</scope>
</reference>
<dbReference type="Pfam" id="PF16755">
    <property type="entry name" value="Beta-prop_NUP159_NUP214"/>
    <property type="match status" value="1"/>
</dbReference>
<feature type="compositionally biased region" description="Pro residues" evidence="14">
    <location>
        <begin position="1537"/>
        <end position="1554"/>
    </location>
</feature>
<dbReference type="Ensembl" id="ENSOMYT00000154114.1">
    <property type="protein sequence ID" value="ENSOMYP00000139377.1"/>
    <property type="gene ID" value="ENSOMYG00000068964.1"/>
</dbReference>
<dbReference type="SUPFAM" id="SSF117289">
    <property type="entry name" value="Nucleoporin domain"/>
    <property type="match status" value="1"/>
</dbReference>
<evidence type="ECO:0000256" key="6">
    <source>
        <dbReference type="ARBA" id="ARBA00023010"/>
    </source>
</evidence>
<keyword evidence="7" id="KW-0906">Nuclear pore complex</keyword>
<keyword evidence="6" id="KW-0811">Translocation</keyword>
<feature type="compositionally biased region" description="Polar residues" evidence="14">
    <location>
        <begin position="1828"/>
        <end position="1846"/>
    </location>
</feature>
<evidence type="ECO:0000259" key="16">
    <source>
        <dbReference type="Pfam" id="PF18617"/>
    </source>
</evidence>
<feature type="domain" description="Nuclear pore complex protein Nup214 phenylalanine-glycine (FG)" evidence="16">
    <location>
        <begin position="1845"/>
        <end position="1910"/>
    </location>
</feature>
<sequence length="2037" mass="209532">MSEDPDSPPEREMKDFQFRQMKKTRVFDSPDDLPKDRSSLLAISNKFGLTFVGLDRKIKVYLTGDILASDKVDGNSNEIVEGIAALADVHVELPVHNLGLSSDELTLSVSGMSEASGLSLAFYDVRTFINKARLQKLPFATLQLRAGLGIIVQDLKWNPVQVSMLATCLSDGSMMVLEVTDSVTVQAQLPATAGITCVCWSPKGKQVAAGKMNATVSQYTPGLQEKKVIPCPSFYSSDNPVKVLDVQWLSTFVFAVAYAAADGCPETPPELVVISLPTKTEKREERYLNFNDPVYGTCTERQHHYFLSHIEDWDVVLAASAASIEVSVIAKQEDKTNWELWLLEDASRGELPVSQNNDDTLPLGLAIDYTSQQDIHITDEKTLPPAPTLLLLSTDGVLCPFSLLNFNPGVKQLVAAPTSLALDGERLPPAGSAAPPPPYPTSSLPSAPAAFPPLRLPLATTPNPPPPVSSPASVSLFTAAPAPASSSGFSFSMPPSSTAPPAFFLGGSTAFSASAALGTSGSFSFSSKPLTETPAAASAFSVSAPKLPVVEMAPVPAPTPKPIPQRLATASPIMVLRGTPEPTTPAVKMNLNDRFLAVDTLAAAPASQPFSFNSTPKAAFSEPSSHSAPLPIVTKSAAMPGPVQTGTPSTVVQKCSPATQTSAPTPQAALSVNALERQLQQRKGSDPVMAGILEEIAHFQKELDDLKARSHKADFRVGTTEEMKELRKESEDFHVFTLEIKDTTESLHGDISTLKTTMLEGFAGAEDAKAQSELNRHRGYLQLLYKKPLDPRSEDQLKEIRRLYQYVKFAVEDVNDVLDLEWEKHLEKKKKQKHMIVPEREALFTALANNLDIINQQKQRLDTLVKDLHALRLYNKTAAWSTPAPSQPCHPAATTPTEQGLDNELESLRDALLKASLETIPKTTSKSPAKMSPMKQSQLRNFLSKRQTPPVRSTAPVNLSRSAFLSPKYYADLDDVSSTSSLSQALDPEYSHYFAEEEPEPEPEPAPLPMLPLSMPRHPTVVRTPSIAPGFGAIQSTPFSKVRQGLGLSPIMSPVPTNKINMGGADSTALATKTVKHGAPPTEKATPVPLPAQQAAAKAAFLRQMANQKPAVSGSLTESTLKTVPQVVNVQELNDKGLPPPVSTVISSSVPAPVGQVVQQVLATVANTNQAKRNSTQGILKVSAESVCSASPQGFVFGGPPKADALVSLPPSSSAPSLGEQSSKAFSFIAASAGGFSFSSAPQGAPPVKDVSKFSFSSAGGSTGKMMFGSSTGEEPFSFTPKSTSPALGANGSPTPLPSMSGEPVKPTSITPTLRVEPQAPKVVGGETLGSFSGLRVGQGDEEKPSAAAFSFGQPDNGAALGLGTGAAQFSFGLALQQGKLAEAAFGEADSTLTDLSKAAFKPPEPAALSVTKPVFSTSAATSFSSLLAAPLSSPSTTLENEHHKTPTTPADSTPPLEPSSSQPSPSVSPPIAEPEVTTSPESSVTPTPTIPEKAPTPPAPPATSTTSFPPASITPPAQAAPSTTPEPVHESMPAPEASPPAITPTPEAPPLAYPAPSSDKPGSIFTQPPAVIAVSTTVAVTSLTPVINTAAPASTTPTNSNSVFGQPAPASAAAGGFGSTGFGAPLATGAAAGFGKPVFGQTVGGFGQPAANVAGGFGFGQSAFGANPGFGQPAVASPAAVASTAASGGGLFGALSVSNASGFSFGSPSASTASSTGTGLFGQPSATPAFGQQSAGFGQGSAFGSNTTTTSSTGFSFGQTAAFGSSSTNSVFGQQPSGGSVFGQQPSSGVGLFGSSSATVAGSQQAGGGFFSGLGGKPSEDAANKNPFGTTAATGGFSQPNQTGGPTLFGNSGAKTFGFGSPASAFGGGEQTASGTFSTGGGSVAAQGFGSFSTPAKQTGGFGSAPVFGSPPAFGGSPAFGGAAAFGSAPSFSSPMGSSASKVFGEGTAAANVGGFGFASTQQSTPSFGALANQSAPSFGNLAQQQQGSGFGAPQLSGFSAFGQQGGGGVYYYLTHSVLSDQCRGCHSRGCTPSLH</sequence>
<feature type="domain" description="Nucleoporin Nup159/Nup146 N-terminal" evidence="15">
    <location>
        <begin position="34"/>
        <end position="398"/>
    </location>
</feature>
<evidence type="ECO:0000256" key="3">
    <source>
        <dbReference type="ARBA" id="ARBA00022737"/>
    </source>
</evidence>
<dbReference type="GeneTree" id="ENSGT00940000153253"/>
<evidence type="ECO:0000256" key="4">
    <source>
        <dbReference type="ARBA" id="ARBA00022816"/>
    </source>
</evidence>
<dbReference type="InterPro" id="IPR015943">
    <property type="entry name" value="WD40/YVTN_repeat-like_dom_sf"/>
</dbReference>
<gene>
    <name evidence="17" type="primary">nup214</name>
</gene>
<comment type="subcellular location">
    <subcellularLocation>
        <location evidence="1">Nucleus</location>
        <location evidence="1">Nuclear pore complex</location>
    </subcellularLocation>
</comment>
<dbReference type="GO" id="GO:0006606">
    <property type="term" value="P:protein import into nucleus"/>
    <property type="evidence" value="ECO:0007669"/>
    <property type="project" value="TreeGrafter"/>
</dbReference>
<reference evidence="17" key="2">
    <citation type="submission" date="2025-08" db="UniProtKB">
        <authorList>
            <consortium name="Ensembl"/>
        </authorList>
    </citation>
    <scope>IDENTIFICATION</scope>
</reference>
<keyword evidence="4" id="KW-0509">mRNA transport</keyword>
<keyword evidence="3" id="KW-0677">Repeat</keyword>
<dbReference type="GO" id="GO:0008139">
    <property type="term" value="F:nuclear localization sequence binding"/>
    <property type="evidence" value="ECO:0007669"/>
    <property type="project" value="TreeGrafter"/>
</dbReference>
<protein>
    <recommendedName>
        <fullName evidence="11">Nuclear pore complex protein Nup214</fullName>
    </recommendedName>
    <alternativeName>
        <fullName evidence="13">214 kDa nucleoporin</fullName>
    </alternativeName>
    <alternativeName>
        <fullName evidence="12">Nucleoporin Nup214</fullName>
    </alternativeName>
</protein>
<evidence type="ECO:0000256" key="8">
    <source>
        <dbReference type="ARBA" id="ARBA00023242"/>
    </source>
</evidence>
<comment type="subunit">
    <text evidence="10">Homodimer. Part of the nuclear pore complex (NPC). Interacts with NUP88. Interacts with ZFP36; this interaction increases upon lipopolysaccharide (LPS) stimulation. Interacts with DDX19. Interacts with XPO1. Interacts with XPO5.</text>
</comment>
<feature type="region of interest" description="Disordered" evidence="14">
    <location>
        <begin position="426"/>
        <end position="470"/>
    </location>
</feature>
<dbReference type="GO" id="GO:0017056">
    <property type="term" value="F:structural constituent of nuclear pore"/>
    <property type="evidence" value="ECO:0007669"/>
    <property type="project" value="TreeGrafter"/>
</dbReference>
<evidence type="ECO:0000256" key="1">
    <source>
        <dbReference type="ARBA" id="ARBA00004567"/>
    </source>
</evidence>
<accession>A0A8K9XYK7</accession>
<dbReference type="Proteomes" id="UP000694395">
    <property type="component" value="Chromosome 5"/>
</dbReference>
<evidence type="ECO:0000256" key="2">
    <source>
        <dbReference type="ARBA" id="ARBA00022448"/>
    </source>
</evidence>
<evidence type="ECO:0000259" key="15">
    <source>
        <dbReference type="Pfam" id="PF16755"/>
    </source>
</evidence>
<dbReference type="InterPro" id="IPR039462">
    <property type="entry name" value="Nup159/Nup146_N"/>
</dbReference>
<evidence type="ECO:0000256" key="9">
    <source>
        <dbReference type="ARBA" id="ARBA00055090"/>
    </source>
</evidence>
<keyword evidence="18" id="KW-1185">Reference proteome</keyword>
<keyword evidence="2" id="KW-0813">Transport</keyword>
<dbReference type="PANTHER" id="PTHR23193">
    <property type="entry name" value="NUCLEAR PORE COMPLEX PROTEIN NUP"/>
    <property type="match status" value="1"/>
</dbReference>
<feature type="region of interest" description="Disordered" evidence="14">
    <location>
        <begin position="1266"/>
        <end position="1309"/>
    </location>
</feature>
<organism evidence="17 18">
    <name type="scientific">Oncorhynchus mykiss</name>
    <name type="common">Rainbow trout</name>
    <name type="synonym">Salmo gairdneri</name>
    <dbReference type="NCBI Taxonomy" id="8022"/>
    <lineage>
        <taxon>Eukaryota</taxon>
        <taxon>Metazoa</taxon>
        <taxon>Chordata</taxon>
        <taxon>Craniata</taxon>
        <taxon>Vertebrata</taxon>
        <taxon>Euteleostomi</taxon>
        <taxon>Actinopterygii</taxon>
        <taxon>Neopterygii</taxon>
        <taxon>Teleostei</taxon>
        <taxon>Protacanthopterygii</taxon>
        <taxon>Salmoniformes</taxon>
        <taxon>Salmonidae</taxon>
        <taxon>Salmoninae</taxon>
        <taxon>Oncorhynchus</taxon>
    </lineage>
</organism>
<feature type="compositionally biased region" description="Low complexity" evidence="14">
    <location>
        <begin position="1503"/>
        <end position="1536"/>
    </location>
</feature>
<keyword evidence="8" id="KW-0539">Nucleus</keyword>
<comment type="function">
    <text evidence="9">Part of the nuclear pore complex. Has a critical role in nucleocytoplasmic transport. May serve as a docking site in the receptor-mediated import of substrates across the nuclear pore complex.</text>
</comment>
<keyword evidence="5" id="KW-0653">Protein transport</keyword>
<dbReference type="PANTHER" id="PTHR23193:SF21">
    <property type="entry name" value="NUCLEAR PORE COMPLEX PROTEIN NUP214"/>
    <property type="match status" value="1"/>
</dbReference>
<feature type="region of interest" description="Disordered" evidence="14">
    <location>
        <begin position="1433"/>
        <end position="1562"/>
    </location>
</feature>
<dbReference type="FunFam" id="2.130.10.10:FF:000142">
    <property type="entry name" value="Nuclear pore complex protein Nup214"/>
    <property type="match status" value="1"/>
</dbReference>
<dbReference type="InterPro" id="IPR026054">
    <property type="entry name" value="Nucleoporin"/>
</dbReference>
<dbReference type="Gene3D" id="2.130.10.10">
    <property type="entry name" value="YVTN repeat-like/Quinoprotein amine dehydrogenase"/>
    <property type="match status" value="1"/>
</dbReference>
<evidence type="ECO:0000256" key="7">
    <source>
        <dbReference type="ARBA" id="ARBA00023132"/>
    </source>
</evidence>
<dbReference type="InterPro" id="IPR041553">
    <property type="entry name" value="Nup214_FG"/>
</dbReference>
<evidence type="ECO:0000313" key="17">
    <source>
        <dbReference type="Ensembl" id="ENSOMYP00000139377.1"/>
    </source>
</evidence>
<reference evidence="17" key="1">
    <citation type="submission" date="2020-07" db="EMBL/GenBank/DDBJ databases">
        <title>A long reads based de novo assembly of the rainbow trout Arlee double haploid line genome.</title>
        <authorList>
            <person name="Gao G."/>
            <person name="Palti Y."/>
        </authorList>
    </citation>
    <scope>NUCLEOTIDE SEQUENCE [LARGE SCALE GENOMIC DNA]</scope>
</reference>
<evidence type="ECO:0000313" key="18">
    <source>
        <dbReference type="Proteomes" id="UP000694395"/>
    </source>
</evidence>
<feature type="compositionally biased region" description="Low complexity" evidence="14">
    <location>
        <begin position="1474"/>
        <end position="1494"/>
    </location>
</feature>
<evidence type="ECO:0000256" key="11">
    <source>
        <dbReference type="ARBA" id="ARBA00068360"/>
    </source>
</evidence>
<name>A0A8K9XYK7_ONCMY</name>
<proteinExistence type="predicted"/>
<feature type="region of interest" description="Disordered" evidence="14">
    <location>
        <begin position="1812"/>
        <end position="1846"/>
    </location>
</feature>
<dbReference type="GO" id="GO:0005643">
    <property type="term" value="C:nuclear pore"/>
    <property type="evidence" value="ECO:0007669"/>
    <property type="project" value="UniProtKB-SubCell"/>
</dbReference>
<evidence type="ECO:0000256" key="10">
    <source>
        <dbReference type="ARBA" id="ARBA00063892"/>
    </source>
</evidence>
<evidence type="ECO:0000256" key="12">
    <source>
        <dbReference type="ARBA" id="ARBA00077390"/>
    </source>
</evidence>
<evidence type="ECO:0000256" key="13">
    <source>
        <dbReference type="ARBA" id="ARBA00083901"/>
    </source>
</evidence>